<feature type="region of interest" description="Disordered" evidence="1">
    <location>
        <begin position="934"/>
        <end position="966"/>
    </location>
</feature>
<evidence type="ECO:0000259" key="2">
    <source>
        <dbReference type="PROSITE" id="PS50003"/>
    </source>
</evidence>
<protein>
    <recommendedName>
        <fullName evidence="2">PH domain-containing protein</fullName>
    </recommendedName>
</protein>
<proteinExistence type="predicted"/>
<dbReference type="GO" id="GO:0051256">
    <property type="term" value="P:mitotic spindle midzone assembly"/>
    <property type="evidence" value="ECO:0007669"/>
    <property type="project" value="TreeGrafter"/>
</dbReference>
<evidence type="ECO:0000313" key="3">
    <source>
        <dbReference type="EMBL" id="CAF4395703.1"/>
    </source>
</evidence>
<dbReference type="PANTHER" id="PTHR21831:SF2">
    <property type="entry name" value="MICROTUBULE-ASSOCIATED PROTEIN 10"/>
    <property type="match status" value="1"/>
</dbReference>
<dbReference type="EMBL" id="CAJOBO010001623">
    <property type="protein sequence ID" value="CAF4395703.1"/>
    <property type="molecule type" value="Genomic_DNA"/>
</dbReference>
<dbReference type="InterPro" id="IPR039302">
    <property type="entry name" value="MAP10"/>
</dbReference>
<feature type="compositionally biased region" description="Polar residues" evidence="1">
    <location>
        <begin position="951"/>
        <end position="966"/>
    </location>
</feature>
<dbReference type="GO" id="GO:1990023">
    <property type="term" value="C:mitotic spindle midzone"/>
    <property type="evidence" value="ECO:0007669"/>
    <property type="project" value="TreeGrafter"/>
</dbReference>
<reference evidence="3" key="1">
    <citation type="submission" date="2021-02" db="EMBL/GenBank/DDBJ databases">
        <authorList>
            <person name="Nowell W R."/>
        </authorList>
    </citation>
    <scope>NUCLEOTIDE SEQUENCE</scope>
</reference>
<feature type="region of interest" description="Disordered" evidence="1">
    <location>
        <begin position="655"/>
        <end position="675"/>
    </location>
</feature>
<dbReference type="Pfam" id="PF00169">
    <property type="entry name" value="PH"/>
    <property type="match status" value="1"/>
</dbReference>
<gene>
    <name evidence="3" type="ORF">HFQ381_LOCUS19718</name>
</gene>
<feature type="compositionally biased region" description="Polar residues" evidence="1">
    <location>
        <begin position="934"/>
        <end position="944"/>
    </location>
</feature>
<dbReference type="GO" id="GO:0005881">
    <property type="term" value="C:cytoplasmic microtubule"/>
    <property type="evidence" value="ECO:0007669"/>
    <property type="project" value="TreeGrafter"/>
</dbReference>
<feature type="domain" description="PH" evidence="2">
    <location>
        <begin position="11"/>
        <end position="109"/>
    </location>
</feature>
<dbReference type="GO" id="GO:0008017">
    <property type="term" value="F:microtubule binding"/>
    <property type="evidence" value="ECO:0007669"/>
    <property type="project" value="InterPro"/>
</dbReference>
<dbReference type="GO" id="GO:0097431">
    <property type="term" value="C:mitotic spindle pole"/>
    <property type="evidence" value="ECO:0007669"/>
    <property type="project" value="TreeGrafter"/>
</dbReference>
<accession>A0A820P0Q8</accession>
<feature type="region of interest" description="Disordered" evidence="1">
    <location>
        <begin position="250"/>
        <end position="274"/>
    </location>
</feature>
<dbReference type="GO" id="GO:0032467">
    <property type="term" value="P:positive regulation of cytokinesis"/>
    <property type="evidence" value="ECO:0007669"/>
    <property type="project" value="TreeGrafter"/>
</dbReference>
<evidence type="ECO:0000313" key="4">
    <source>
        <dbReference type="Proteomes" id="UP000663851"/>
    </source>
</evidence>
<dbReference type="PANTHER" id="PTHR21831">
    <property type="entry name" value="MICROTUBULE-ASSOCIATED PROTEIN 10"/>
    <property type="match status" value="1"/>
</dbReference>
<dbReference type="AlphaFoldDB" id="A0A820P0Q8"/>
<dbReference type="InterPro" id="IPR001849">
    <property type="entry name" value="PH_domain"/>
</dbReference>
<dbReference type="Pfam" id="PF14924">
    <property type="entry name" value="MAP10_N"/>
    <property type="match status" value="1"/>
</dbReference>
<dbReference type="InterPro" id="IPR011993">
    <property type="entry name" value="PH-like_dom_sf"/>
</dbReference>
<comment type="caution">
    <text evidence="3">The sequence shown here is derived from an EMBL/GenBank/DDBJ whole genome shotgun (WGS) entry which is preliminary data.</text>
</comment>
<dbReference type="Gene3D" id="2.30.29.30">
    <property type="entry name" value="Pleckstrin-homology domain (PH domain)/Phosphotyrosine-binding domain (PTB)"/>
    <property type="match status" value="1"/>
</dbReference>
<dbReference type="GO" id="GO:0005813">
    <property type="term" value="C:centrosome"/>
    <property type="evidence" value="ECO:0007669"/>
    <property type="project" value="TreeGrafter"/>
</dbReference>
<evidence type="ECO:0000256" key="1">
    <source>
        <dbReference type="SAM" id="MobiDB-lite"/>
    </source>
</evidence>
<feature type="region of interest" description="Disordered" evidence="1">
    <location>
        <begin position="119"/>
        <end position="143"/>
    </location>
</feature>
<feature type="compositionally biased region" description="Low complexity" evidence="1">
    <location>
        <begin position="843"/>
        <end position="860"/>
    </location>
</feature>
<feature type="compositionally biased region" description="Polar residues" evidence="1">
    <location>
        <begin position="127"/>
        <end position="143"/>
    </location>
</feature>
<dbReference type="GO" id="GO:0030496">
    <property type="term" value="C:midbody"/>
    <property type="evidence" value="ECO:0007669"/>
    <property type="project" value="TreeGrafter"/>
</dbReference>
<feature type="compositionally biased region" description="Polar residues" evidence="1">
    <location>
        <begin position="556"/>
        <end position="571"/>
    </location>
</feature>
<feature type="region of interest" description="Disordered" evidence="1">
    <location>
        <begin position="556"/>
        <end position="588"/>
    </location>
</feature>
<name>A0A820P0Q8_9BILA</name>
<dbReference type="PROSITE" id="PS50003">
    <property type="entry name" value="PH_DOMAIN"/>
    <property type="match status" value="1"/>
</dbReference>
<dbReference type="Proteomes" id="UP000663851">
    <property type="component" value="Unassembled WGS sequence"/>
</dbReference>
<feature type="region of interest" description="Disordered" evidence="1">
    <location>
        <begin position="842"/>
        <end position="863"/>
    </location>
</feature>
<dbReference type="GO" id="GO:0031122">
    <property type="term" value="P:cytoplasmic microtubule organization"/>
    <property type="evidence" value="ECO:0007669"/>
    <property type="project" value="TreeGrafter"/>
</dbReference>
<dbReference type="SUPFAM" id="SSF50729">
    <property type="entry name" value="PH domain-like"/>
    <property type="match status" value="1"/>
</dbReference>
<feature type="region of interest" description="Disordered" evidence="1">
    <location>
        <begin position="891"/>
        <end position="916"/>
    </location>
</feature>
<organism evidence="3 4">
    <name type="scientific">Rotaria socialis</name>
    <dbReference type="NCBI Taxonomy" id="392032"/>
    <lineage>
        <taxon>Eukaryota</taxon>
        <taxon>Metazoa</taxon>
        <taxon>Spiralia</taxon>
        <taxon>Gnathifera</taxon>
        <taxon>Rotifera</taxon>
        <taxon>Eurotatoria</taxon>
        <taxon>Bdelloidea</taxon>
        <taxon>Philodinida</taxon>
        <taxon>Philodinidae</taxon>
        <taxon>Rotaria</taxon>
    </lineage>
</organism>
<dbReference type="SMART" id="SM00233">
    <property type="entry name" value="PH"/>
    <property type="match status" value="1"/>
</dbReference>
<sequence length="1029" mass="116592">MLNFNWNSVDESTFQGHLNKYTNAFKRYQTRYFILDAQTKSLLYFMPDEIRKKGPRGVIELTDCWILPSNEDDVTFTVQTTGNGEAFKLRAIDAKERQRWIDKLRTCSGSNAANIHVSSLPPPKAHQINTSPSTSVPNDSNIRPLNQRNPMLYQHQQTLKELKEVMRCVEVSQREFVETINTMPGGTSLDPLSKNMLLLRSVSQSCISSLHDSLAILTRRRTPDNDLLLTSIPSTPSVQSSTTIMNTSNRQLSQSFNSSTSGKSTTPISVPSQPNPFATQYKTSKYFNFNSFLVVATNQMKMPETMTQKENPLSLLSIEVLISHVHIDLNIECHLPCVVFRLLDYPAVSIPYFDQWQTEEFHNLKKDHPNISWRQLLSDQFYELRSANGKFNFKLGKSCLFKSYFKTLYRHLLNVPLFILLIDQINNDDTNKSHFIGSCNVKLNELIEILNQSILKNGNDIPLVEQQTFHCTLFNLMGTNIGTCDIAVRFCHYGTTILTQLPMLDDEQVIETEKKVKITTTKKKDNEPSAISPPTDTIVKQIHFVNEKRDVALQLSHSDLPSSSTNNKSAQTRWTSTKSRSSDSHHSKHQYLRTIEDLSVDDPTVTFYRPPALYFNSDSDFLEMITPESTKIAEQAKENRLSYLASVPIITFDDDSTVEDDDENKKPQPKRKSISNVRFNLPSSTLSKDCSHTKMISKQTLAKDFLHNFPLLRSLVEEALALQQYEHDVPISIGHVVLNERPHSATLHQKKHLKQIPIRPKSAMNVRSTRTKSVIVSRNINNTRRLYPSSSKTAQIFIKKSDVRDLVDRLSKPKVHKRAEKRMTLVNENISNQEPLVRTARVSSKSTISIPSTTTTRKPPLSYGTTRAHRLMAEYSRARLTTVQSQTVSSPKFQVSAKQEPISNSRTPSLSSPQLVNTGTFSRLSLLNRVDVDTPTTQKNTMQRPSLEVTPENTGPTLKTATSTSQDASLKLNQTITKIRFSTPESTTSQHDKVNDERNDDLAFSITDITDYFTDGGESGTRSRSQQST</sequence>